<protein>
    <recommendedName>
        <fullName evidence="3">DUF2357 domain-containing protein</fullName>
    </recommendedName>
</protein>
<evidence type="ECO:0008006" key="3">
    <source>
        <dbReference type="Google" id="ProtNLM"/>
    </source>
</evidence>
<name>B1TGR1_9BURK</name>
<gene>
    <name evidence="1" type="ORF">BamMEX5DRAFT_6977</name>
</gene>
<dbReference type="Proteomes" id="UP000004814">
    <property type="component" value="Unassembled WGS sequence"/>
</dbReference>
<proteinExistence type="predicted"/>
<reference evidence="1 2" key="1">
    <citation type="submission" date="2008-03" db="EMBL/GenBank/DDBJ databases">
        <title>Sequencing of the draft genome and assembly of Burkholderia ambifaria MEX-5.</title>
        <authorList>
            <consortium name="US DOE Joint Genome Institute (JGI-PGF)"/>
            <person name="Copeland A."/>
            <person name="Lucas S."/>
            <person name="Lapidus A."/>
            <person name="Glavina del Rio T."/>
            <person name="Dalin E."/>
            <person name="Tice H."/>
            <person name="Bruce D."/>
            <person name="Goodwin L."/>
            <person name="Pitluck S."/>
            <person name="Larimer F."/>
            <person name="Land M.L."/>
            <person name="Hauser L."/>
            <person name="Tiedje J."/>
            <person name="Richardson P."/>
        </authorList>
    </citation>
    <scope>NUCLEOTIDE SEQUENCE [LARGE SCALE GENOMIC DNA]</scope>
    <source>
        <strain evidence="1 2">MEX-5</strain>
    </source>
</reference>
<dbReference type="InterPro" id="IPR007505">
    <property type="entry name" value="PDDEXK_7"/>
</dbReference>
<accession>B1TGR1</accession>
<evidence type="ECO:0000313" key="2">
    <source>
        <dbReference type="Proteomes" id="UP000004814"/>
    </source>
</evidence>
<dbReference type="PATRIC" id="fig|396597.7.peg.307"/>
<sequence length="419" mass="46727">METEFAARLSWQSSPDVYGAGQRDVATLYEYWAFIQLSQVVANLVGHSFDLSPLVQTRSDGLTVGIRTGVETVLAGEVNRLDRRMRVELCFNRTYRRGSAGIASWTRPMRPDYSLLISPADDEPSPFEPIALHFDAKYRVDFVREIFGADNEEDSAASSKSPVRLERGGPLRDDLLKMHAYRDAIHRTAGAYVLYPGGDDEGEGRRYPEYHELLPGLGAFVLRPTDTGIASGTSALQRFISDVLDHVAARLTRHERGRYWLSEAYDTSLHGRSTQSLTSPSPEASVLLGFVKSHEHWRWIRGRRSYNVRAGGRRGGVHVGAALLSSQLLLLYCPSTQEVALTRIVSGAEEVSETGMSESGYPAPRGNYWCVQIQWLAHDQWLQGLSPHSIDTYVRNLGLEYGEPISVRWSEILSLADGP</sequence>
<organism evidence="1 2">
    <name type="scientific">Burkholderia ambifaria MEX-5</name>
    <dbReference type="NCBI Taxonomy" id="396597"/>
    <lineage>
        <taxon>Bacteria</taxon>
        <taxon>Pseudomonadati</taxon>
        <taxon>Pseudomonadota</taxon>
        <taxon>Betaproteobacteria</taxon>
        <taxon>Burkholderiales</taxon>
        <taxon>Burkholderiaceae</taxon>
        <taxon>Burkholderia</taxon>
        <taxon>Burkholderia cepacia complex</taxon>
    </lineage>
</organism>
<dbReference type="EMBL" id="ABLK01000542">
    <property type="protein sequence ID" value="EDT37246.1"/>
    <property type="molecule type" value="Genomic_DNA"/>
</dbReference>
<dbReference type="Pfam" id="PF04411">
    <property type="entry name" value="PDDEXK_7"/>
    <property type="match status" value="1"/>
</dbReference>
<comment type="caution">
    <text evidence="1">The sequence shown here is derived from an EMBL/GenBank/DDBJ whole genome shotgun (WGS) entry which is preliminary data.</text>
</comment>
<dbReference type="AlphaFoldDB" id="B1TGR1"/>
<evidence type="ECO:0000313" key="1">
    <source>
        <dbReference type="EMBL" id="EDT37246.1"/>
    </source>
</evidence>